<dbReference type="STRING" id="1314781.A0A165BCQ8"/>
<protein>
    <submittedName>
        <fullName evidence="2">Uncharacterized protein</fullName>
    </submittedName>
</protein>
<dbReference type="InParanoid" id="A0A165BCQ8"/>
<proteinExistence type="predicted"/>
<feature type="chain" id="PRO_5007855587" evidence="1">
    <location>
        <begin position="21"/>
        <end position="104"/>
    </location>
</feature>
<sequence length="104" mass="11275">MHASTFIRVVLLALATSAAAQTATVDASTLAGKLVYGYQGWFRRPGETPSNNIHWSTDGNAPNADTIRIDIQTWPDVSQFPPECLFDTGLTFPRSCTFRPATGS</sequence>
<feature type="signal peptide" evidence="1">
    <location>
        <begin position="1"/>
        <end position="20"/>
    </location>
</feature>
<name>A0A165BCQ8_EXIGL</name>
<accession>A0A165BCQ8</accession>
<dbReference type="AlphaFoldDB" id="A0A165BCQ8"/>
<keyword evidence="1" id="KW-0732">Signal</keyword>
<dbReference type="Proteomes" id="UP000077266">
    <property type="component" value="Unassembled WGS sequence"/>
</dbReference>
<evidence type="ECO:0000313" key="2">
    <source>
        <dbReference type="EMBL" id="KZV80334.1"/>
    </source>
</evidence>
<reference evidence="2 3" key="1">
    <citation type="journal article" date="2016" name="Mol. Biol. Evol.">
        <title>Comparative Genomics of Early-Diverging Mushroom-Forming Fungi Provides Insights into the Origins of Lignocellulose Decay Capabilities.</title>
        <authorList>
            <person name="Nagy L.G."/>
            <person name="Riley R."/>
            <person name="Tritt A."/>
            <person name="Adam C."/>
            <person name="Daum C."/>
            <person name="Floudas D."/>
            <person name="Sun H."/>
            <person name="Yadav J.S."/>
            <person name="Pangilinan J."/>
            <person name="Larsson K.H."/>
            <person name="Matsuura K."/>
            <person name="Barry K."/>
            <person name="Labutti K."/>
            <person name="Kuo R."/>
            <person name="Ohm R.A."/>
            <person name="Bhattacharya S.S."/>
            <person name="Shirouzu T."/>
            <person name="Yoshinaga Y."/>
            <person name="Martin F.M."/>
            <person name="Grigoriev I.V."/>
            <person name="Hibbett D.S."/>
        </authorList>
    </citation>
    <scope>NUCLEOTIDE SEQUENCE [LARGE SCALE GENOMIC DNA]</scope>
    <source>
        <strain evidence="2 3">HHB12029</strain>
    </source>
</reference>
<evidence type="ECO:0000256" key="1">
    <source>
        <dbReference type="SAM" id="SignalP"/>
    </source>
</evidence>
<dbReference type="OrthoDB" id="2589715at2759"/>
<gene>
    <name evidence="2" type="ORF">EXIGLDRAFT_426311</name>
</gene>
<dbReference type="EMBL" id="KV426495">
    <property type="protein sequence ID" value="KZV80334.1"/>
    <property type="molecule type" value="Genomic_DNA"/>
</dbReference>
<evidence type="ECO:0000313" key="3">
    <source>
        <dbReference type="Proteomes" id="UP000077266"/>
    </source>
</evidence>
<organism evidence="2 3">
    <name type="scientific">Exidia glandulosa HHB12029</name>
    <dbReference type="NCBI Taxonomy" id="1314781"/>
    <lineage>
        <taxon>Eukaryota</taxon>
        <taxon>Fungi</taxon>
        <taxon>Dikarya</taxon>
        <taxon>Basidiomycota</taxon>
        <taxon>Agaricomycotina</taxon>
        <taxon>Agaricomycetes</taxon>
        <taxon>Auriculariales</taxon>
        <taxon>Exidiaceae</taxon>
        <taxon>Exidia</taxon>
    </lineage>
</organism>
<keyword evidence="3" id="KW-1185">Reference proteome</keyword>